<proteinExistence type="predicted"/>
<name>A0A485LFA9_9STRA</name>
<dbReference type="Proteomes" id="UP000332933">
    <property type="component" value="Unassembled WGS sequence"/>
</dbReference>
<dbReference type="EMBL" id="CAADRA010006762">
    <property type="protein sequence ID" value="VFT96759.1"/>
    <property type="molecule type" value="Genomic_DNA"/>
</dbReference>
<reference evidence="1" key="2">
    <citation type="submission" date="2019-06" db="EMBL/GenBank/DDBJ databases">
        <title>Genomics analysis of Aphanomyces spp. identifies a new class of oomycete effector associated with host adaptation.</title>
        <authorList>
            <person name="Gaulin E."/>
        </authorList>
    </citation>
    <scope>NUCLEOTIDE SEQUENCE</scope>
    <source>
        <strain evidence="1">CBS 578.67</strain>
    </source>
</reference>
<sequence length="252" mass="27200">MWAALTIDVQDAIFTEPPTRGSASIRHELATANVATLRFENLTAENAPAVAALLDRGLAASLLVQAAGQDTTNRLENFRRMCKELAQAEIERPVSVVCLCGTAVVAAILITPPKPSDDNATSTTTEWSASNRLYGCLAHALDAHGGLGRRATANLPELSLTTVDVAFRGSLVDSKGVQQSLYQRMIAAAEVEVAKHWEGIFSLSNEVSAARHVQDKWTVVVRLPFSEFPPELIVDKTIYGAVNVCVHKLDRP</sequence>
<evidence type="ECO:0000313" key="1">
    <source>
        <dbReference type="EMBL" id="KAF0688305.1"/>
    </source>
</evidence>
<evidence type="ECO:0000313" key="3">
    <source>
        <dbReference type="Proteomes" id="UP000332933"/>
    </source>
</evidence>
<organism evidence="2 3">
    <name type="scientific">Aphanomyces stellatus</name>
    <dbReference type="NCBI Taxonomy" id="120398"/>
    <lineage>
        <taxon>Eukaryota</taxon>
        <taxon>Sar</taxon>
        <taxon>Stramenopiles</taxon>
        <taxon>Oomycota</taxon>
        <taxon>Saprolegniomycetes</taxon>
        <taxon>Saprolegniales</taxon>
        <taxon>Verrucalvaceae</taxon>
        <taxon>Aphanomyces</taxon>
    </lineage>
</organism>
<dbReference type="AlphaFoldDB" id="A0A485LFA9"/>
<keyword evidence="3" id="KW-1185">Reference proteome</keyword>
<protein>
    <submittedName>
        <fullName evidence="2">Aste57867_20064 protein</fullName>
    </submittedName>
</protein>
<gene>
    <name evidence="2" type="primary">Aste57867_20064</name>
    <name evidence="1" type="ORF">As57867_019998</name>
    <name evidence="2" type="ORF">ASTE57867_20064</name>
</gene>
<accession>A0A485LFA9</accession>
<dbReference type="EMBL" id="VJMH01006739">
    <property type="protein sequence ID" value="KAF0688305.1"/>
    <property type="molecule type" value="Genomic_DNA"/>
</dbReference>
<evidence type="ECO:0000313" key="2">
    <source>
        <dbReference type="EMBL" id="VFT96759.1"/>
    </source>
</evidence>
<reference evidence="2 3" key="1">
    <citation type="submission" date="2019-03" db="EMBL/GenBank/DDBJ databases">
        <authorList>
            <person name="Gaulin E."/>
            <person name="Dumas B."/>
        </authorList>
    </citation>
    <scope>NUCLEOTIDE SEQUENCE [LARGE SCALE GENOMIC DNA]</scope>
    <source>
        <strain evidence="2">CBS 568.67</strain>
    </source>
</reference>